<dbReference type="Gene3D" id="3.40.1350.10">
    <property type="match status" value="1"/>
</dbReference>
<dbReference type="NCBIfam" id="NF009154">
    <property type="entry name" value="PRK12497.3-3"/>
    <property type="match status" value="1"/>
</dbReference>
<dbReference type="HAMAP" id="MF_00048">
    <property type="entry name" value="UPF0102"/>
    <property type="match status" value="1"/>
</dbReference>
<dbReference type="EMBL" id="FZNW01000016">
    <property type="protein sequence ID" value="SNR72664.1"/>
    <property type="molecule type" value="Genomic_DNA"/>
</dbReference>
<keyword evidence="4" id="KW-1185">Reference proteome</keyword>
<dbReference type="PANTHER" id="PTHR34039:SF1">
    <property type="entry name" value="UPF0102 PROTEIN YRAN"/>
    <property type="match status" value="1"/>
</dbReference>
<dbReference type="SUPFAM" id="SSF52980">
    <property type="entry name" value="Restriction endonuclease-like"/>
    <property type="match status" value="1"/>
</dbReference>
<comment type="similarity">
    <text evidence="1 2">Belongs to the UPF0102 family.</text>
</comment>
<name>A0A238YPS0_9PSEU</name>
<dbReference type="Pfam" id="PF02021">
    <property type="entry name" value="UPF0102"/>
    <property type="match status" value="1"/>
</dbReference>
<dbReference type="CDD" id="cd20736">
    <property type="entry name" value="PoNe_Nuclease"/>
    <property type="match status" value="1"/>
</dbReference>
<organism evidence="3 4">
    <name type="scientific">Haloechinothrix alba</name>
    <dbReference type="NCBI Taxonomy" id="664784"/>
    <lineage>
        <taxon>Bacteria</taxon>
        <taxon>Bacillati</taxon>
        <taxon>Actinomycetota</taxon>
        <taxon>Actinomycetes</taxon>
        <taxon>Pseudonocardiales</taxon>
        <taxon>Pseudonocardiaceae</taxon>
        <taxon>Haloechinothrix</taxon>
    </lineage>
</organism>
<gene>
    <name evidence="3" type="ORF">SAMN06265360_11648</name>
</gene>
<dbReference type="Proteomes" id="UP000198348">
    <property type="component" value="Unassembled WGS sequence"/>
</dbReference>
<keyword evidence="3" id="KW-0378">Hydrolase</keyword>
<dbReference type="AlphaFoldDB" id="A0A238YPS0"/>
<sequence length="118" mass="13233">MGGRNELGRDGEELAQQYLESCGIVVLERNWRCREGELDIIATDGVSLIVCEVKTRSGTGYGQPAEAVSAAKVARIRRLAYRWLSIYRVRWVPVRFDVLAIVWRAGDSPGIRHIEGAF</sequence>
<evidence type="ECO:0000313" key="4">
    <source>
        <dbReference type="Proteomes" id="UP000198348"/>
    </source>
</evidence>
<dbReference type="RefSeq" id="WP_089302419.1">
    <property type="nucleotide sequence ID" value="NZ_FZNW01000016.1"/>
</dbReference>
<dbReference type="OrthoDB" id="9794876at2"/>
<keyword evidence="3" id="KW-0255">Endonuclease</keyword>
<reference evidence="3 4" key="1">
    <citation type="submission" date="2017-06" db="EMBL/GenBank/DDBJ databases">
        <authorList>
            <person name="Kim H.J."/>
            <person name="Triplett B.A."/>
        </authorList>
    </citation>
    <scope>NUCLEOTIDE SEQUENCE [LARGE SCALE GENOMIC DNA]</scope>
    <source>
        <strain evidence="3 4">DSM 45207</strain>
    </source>
</reference>
<keyword evidence="3" id="KW-0540">Nuclease</keyword>
<dbReference type="InterPro" id="IPR011856">
    <property type="entry name" value="tRNA_endonuc-like_dom_sf"/>
</dbReference>
<dbReference type="NCBIfam" id="NF009150">
    <property type="entry name" value="PRK12497.1-3"/>
    <property type="match status" value="1"/>
</dbReference>
<proteinExistence type="inferred from homology"/>
<evidence type="ECO:0000256" key="1">
    <source>
        <dbReference type="ARBA" id="ARBA00006738"/>
    </source>
</evidence>
<evidence type="ECO:0000256" key="2">
    <source>
        <dbReference type="HAMAP-Rule" id="MF_00048"/>
    </source>
</evidence>
<dbReference type="InterPro" id="IPR011335">
    <property type="entry name" value="Restrct_endonuc-II-like"/>
</dbReference>
<dbReference type="InterPro" id="IPR003509">
    <property type="entry name" value="UPF0102_YraN-like"/>
</dbReference>
<protein>
    <recommendedName>
        <fullName evidence="2">UPF0102 protein SAMN06265360_11648</fullName>
    </recommendedName>
</protein>
<evidence type="ECO:0000313" key="3">
    <source>
        <dbReference type="EMBL" id="SNR72664.1"/>
    </source>
</evidence>
<accession>A0A238YPS0</accession>
<dbReference type="GO" id="GO:0003676">
    <property type="term" value="F:nucleic acid binding"/>
    <property type="evidence" value="ECO:0007669"/>
    <property type="project" value="InterPro"/>
</dbReference>
<dbReference type="GO" id="GO:0004519">
    <property type="term" value="F:endonuclease activity"/>
    <property type="evidence" value="ECO:0007669"/>
    <property type="project" value="UniProtKB-KW"/>
</dbReference>
<dbReference type="PANTHER" id="PTHR34039">
    <property type="entry name" value="UPF0102 PROTEIN YRAN"/>
    <property type="match status" value="1"/>
</dbReference>